<evidence type="ECO:0000313" key="2">
    <source>
        <dbReference type="EMBL" id="JAD83990.1"/>
    </source>
</evidence>
<evidence type="ECO:0000256" key="1">
    <source>
        <dbReference type="SAM" id="MobiDB-lite"/>
    </source>
</evidence>
<reference evidence="2" key="1">
    <citation type="submission" date="2014-09" db="EMBL/GenBank/DDBJ databases">
        <authorList>
            <person name="Magalhaes I.L.F."/>
            <person name="Oliveira U."/>
            <person name="Santos F.R."/>
            <person name="Vidigal T.H.D.A."/>
            <person name="Brescovit A.D."/>
            <person name="Santos A.J."/>
        </authorList>
    </citation>
    <scope>NUCLEOTIDE SEQUENCE</scope>
    <source>
        <tissue evidence="2">Shoot tissue taken approximately 20 cm above the soil surface</tissue>
    </source>
</reference>
<dbReference type="EMBL" id="GBRH01213905">
    <property type="protein sequence ID" value="JAD83990.1"/>
    <property type="molecule type" value="Transcribed_RNA"/>
</dbReference>
<protein>
    <submittedName>
        <fullName evidence="2">Uncharacterized protein</fullName>
    </submittedName>
</protein>
<accession>A0A0A9DEA9</accession>
<feature type="compositionally biased region" description="Pro residues" evidence="1">
    <location>
        <begin position="88"/>
        <end position="97"/>
    </location>
</feature>
<organism evidence="2">
    <name type="scientific">Arundo donax</name>
    <name type="common">Giant reed</name>
    <name type="synonym">Donax arundinaceus</name>
    <dbReference type="NCBI Taxonomy" id="35708"/>
    <lineage>
        <taxon>Eukaryota</taxon>
        <taxon>Viridiplantae</taxon>
        <taxon>Streptophyta</taxon>
        <taxon>Embryophyta</taxon>
        <taxon>Tracheophyta</taxon>
        <taxon>Spermatophyta</taxon>
        <taxon>Magnoliopsida</taxon>
        <taxon>Liliopsida</taxon>
        <taxon>Poales</taxon>
        <taxon>Poaceae</taxon>
        <taxon>PACMAD clade</taxon>
        <taxon>Arundinoideae</taxon>
        <taxon>Arundineae</taxon>
        <taxon>Arundo</taxon>
    </lineage>
</organism>
<proteinExistence type="predicted"/>
<sequence length="162" mass="16763">MAICGARPRRPQGAPTAPPRAAPGASTPTTCPTPTRCSRTTRAAPSRTTPPTSTPPGRAPTAPSTAGSTSAPWGTAASPSPRRRSRRAPPPSSPPSSPRGWEGRQRCLAPVAALTAAAAGCTRRGLIGSCGRSCRTPCLPWRRCCRISRAKLWRCCGRPCGA</sequence>
<dbReference type="AlphaFoldDB" id="A0A0A9DEA9"/>
<feature type="region of interest" description="Disordered" evidence="1">
    <location>
        <begin position="1"/>
        <end position="103"/>
    </location>
</feature>
<reference evidence="2" key="2">
    <citation type="journal article" date="2015" name="Data Brief">
        <title>Shoot transcriptome of the giant reed, Arundo donax.</title>
        <authorList>
            <person name="Barrero R.A."/>
            <person name="Guerrero F.D."/>
            <person name="Moolhuijzen P."/>
            <person name="Goolsby J.A."/>
            <person name="Tidwell J."/>
            <person name="Bellgard S.E."/>
            <person name="Bellgard M.I."/>
        </authorList>
    </citation>
    <scope>NUCLEOTIDE SEQUENCE</scope>
    <source>
        <tissue evidence="2">Shoot tissue taken approximately 20 cm above the soil surface</tissue>
    </source>
</reference>
<feature type="compositionally biased region" description="Low complexity" evidence="1">
    <location>
        <begin position="22"/>
        <end position="51"/>
    </location>
</feature>
<name>A0A0A9DEA9_ARUDO</name>